<feature type="coiled-coil region" evidence="1">
    <location>
        <begin position="456"/>
        <end position="483"/>
    </location>
</feature>
<dbReference type="Gene3D" id="2.30.29.30">
    <property type="entry name" value="Pleckstrin-homology domain (PH domain)/Phosphotyrosine-binding domain (PTB)"/>
    <property type="match status" value="1"/>
</dbReference>
<dbReference type="SUPFAM" id="SSF50729">
    <property type="entry name" value="PH domain-like"/>
    <property type="match status" value="1"/>
</dbReference>
<dbReference type="InterPro" id="IPR001849">
    <property type="entry name" value="PH_domain"/>
</dbReference>
<gene>
    <name evidence="5" type="primary">anln2</name>
</gene>
<dbReference type="AlphaFoldDB" id="A0A6J2WEP5"/>
<dbReference type="GO" id="GO:0005826">
    <property type="term" value="C:actomyosin contractile ring"/>
    <property type="evidence" value="ECO:0007669"/>
    <property type="project" value="TreeGrafter"/>
</dbReference>
<dbReference type="CTD" id="559353"/>
<feature type="compositionally biased region" description="Basic and acidic residues" evidence="2">
    <location>
        <begin position="333"/>
        <end position="346"/>
    </location>
</feature>
<dbReference type="PROSITE" id="PS50003">
    <property type="entry name" value="PH_DOMAIN"/>
    <property type="match status" value="1"/>
</dbReference>
<dbReference type="InterPro" id="IPR051364">
    <property type="entry name" value="Cytokinesis/Rho-signaling"/>
</dbReference>
<name>A0A6J2WEP5_CHACN</name>
<dbReference type="OrthoDB" id="5915976at2759"/>
<dbReference type="PANTHER" id="PTHR21538:SF26">
    <property type="entry name" value="ANILLIN ISOFORM X1"/>
    <property type="match status" value="1"/>
</dbReference>
<feature type="compositionally biased region" description="Polar residues" evidence="2">
    <location>
        <begin position="44"/>
        <end position="55"/>
    </location>
</feature>
<dbReference type="Proteomes" id="UP000504632">
    <property type="component" value="Chromosome 1"/>
</dbReference>
<dbReference type="Pfam" id="PF08174">
    <property type="entry name" value="Anillin"/>
    <property type="match status" value="1"/>
</dbReference>
<keyword evidence="4" id="KW-1185">Reference proteome</keyword>
<evidence type="ECO:0000256" key="2">
    <source>
        <dbReference type="SAM" id="MobiDB-lite"/>
    </source>
</evidence>
<dbReference type="InterPro" id="IPR037840">
    <property type="entry name" value="PH_Anillin"/>
</dbReference>
<feature type="compositionally biased region" description="Polar residues" evidence="2">
    <location>
        <begin position="77"/>
        <end position="89"/>
    </location>
</feature>
<evidence type="ECO:0000313" key="4">
    <source>
        <dbReference type="Proteomes" id="UP000504632"/>
    </source>
</evidence>
<proteinExistence type="predicted"/>
<feature type="region of interest" description="Disordered" evidence="2">
    <location>
        <begin position="1"/>
        <end position="112"/>
    </location>
</feature>
<dbReference type="RefSeq" id="XP_030642282.1">
    <property type="nucleotide sequence ID" value="XM_030786422.1"/>
</dbReference>
<feature type="region of interest" description="Disordered" evidence="2">
    <location>
        <begin position="139"/>
        <end position="162"/>
    </location>
</feature>
<dbReference type="CDD" id="cd01263">
    <property type="entry name" value="PH_anillin"/>
    <property type="match status" value="1"/>
</dbReference>
<feature type="region of interest" description="Disordered" evidence="2">
    <location>
        <begin position="279"/>
        <end position="369"/>
    </location>
</feature>
<dbReference type="Pfam" id="PF00169">
    <property type="entry name" value="PH"/>
    <property type="match status" value="1"/>
</dbReference>
<sequence length="873" mass="97079">MDNKDQAVQKRPREPLFDTEENILTTSDSENGQKRRRLAVEGVENQNPQRQTGGTPSRPHPRWVGLEVKPDTPAIASVQSRLQQLTRGQQGAGAPLERFSSDPGEGSSGPVPLVVVEGCRTDICHIGENEFSSRVERFETTITPQSSPSRSTPSPWKGPSGFVHNIQQQLQTSETQSTTKALLIRKEREDELRRLIRQPVAENMWLKRNWSDPTLDRDDTSVQSDDIGDLPISTETAPSAGPEPCLTDKHAECDMNSHEEMSTSAMIDKMFEDVLQAADQEEEKEKDGVDEEKTRAGTDNVARAETNENIQTETDEGVVTEDEKDEVFDLCEEDHKEKADKVKDCSDKDEEETKEETHLSGNEDDLLTLPPSCVLSPLSNSVEAAVTPLRLTSTVPKPSVLILPPEDLSTPPPESIPPLYSIDAYRSQRKTAQPTFQSVTPGVQRRVPKTSCLTPAINTKERIKVLNEEAVKLERVISQTLQALSCCIDEEHGKGSLEEAEAEKLLLVSSEKRTALLAEVCRLREENTGKAGRAEAESDSPPMQPCRGTITISDVQLPLKVEFVCSAHAGRPTHYFFVLIRYGPCNIVATPLATAADAKNGDTISFPTLISLQDIRSNFEIDVEVYSLSHSLGNAPNSTPQQYRSSTRSKVTRKVLNSITKSSHSMTPTTQAALISRRSSNFTLVGSHKITLASLGQNKFPLDKVPFLSPLEGHIYLRLDSESHSNVQHQGFLTMFEDKNGFGAWHRLFFVLEGDRLLYWNHPNEMGNKPPEGTIPLSRFTSQCVKPVKRDSCARPFTFELVSTKTLEQEDKGPHVLTKCWFAADSSKERTEWMEKLNQVLLDLRTWTQQPGPADNHQPSTSFNSGTSRESIL</sequence>
<evidence type="ECO:0000313" key="5">
    <source>
        <dbReference type="RefSeq" id="XP_030642282.1"/>
    </source>
</evidence>
<protein>
    <submittedName>
        <fullName evidence="5">Anillin, actin binding protein 2</fullName>
    </submittedName>
</protein>
<feature type="region of interest" description="Disordered" evidence="2">
    <location>
        <begin position="849"/>
        <end position="873"/>
    </location>
</feature>
<feature type="compositionally biased region" description="Acidic residues" evidence="2">
    <location>
        <begin position="313"/>
        <end position="332"/>
    </location>
</feature>
<keyword evidence="1" id="KW-0175">Coiled coil</keyword>
<organism evidence="4 5">
    <name type="scientific">Chanos chanos</name>
    <name type="common">Milkfish</name>
    <name type="synonym">Mugil chanos</name>
    <dbReference type="NCBI Taxonomy" id="29144"/>
    <lineage>
        <taxon>Eukaryota</taxon>
        <taxon>Metazoa</taxon>
        <taxon>Chordata</taxon>
        <taxon>Craniata</taxon>
        <taxon>Vertebrata</taxon>
        <taxon>Euteleostomi</taxon>
        <taxon>Actinopterygii</taxon>
        <taxon>Neopterygii</taxon>
        <taxon>Teleostei</taxon>
        <taxon>Ostariophysi</taxon>
        <taxon>Gonorynchiformes</taxon>
        <taxon>Chanidae</taxon>
        <taxon>Chanos</taxon>
    </lineage>
</organism>
<feature type="domain" description="PH" evidence="3">
    <location>
        <begin position="726"/>
        <end position="842"/>
    </location>
</feature>
<dbReference type="InterPro" id="IPR011993">
    <property type="entry name" value="PH-like_dom_sf"/>
</dbReference>
<dbReference type="GO" id="GO:0031106">
    <property type="term" value="P:septin ring organization"/>
    <property type="evidence" value="ECO:0007669"/>
    <property type="project" value="TreeGrafter"/>
</dbReference>
<dbReference type="InParanoid" id="A0A6J2WEP5"/>
<feature type="compositionally biased region" description="Basic and acidic residues" evidence="2">
    <location>
        <begin position="283"/>
        <end position="296"/>
    </location>
</feature>
<dbReference type="GO" id="GO:0000281">
    <property type="term" value="P:mitotic cytokinesis"/>
    <property type="evidence" value="ECO:0007669"/>
    <property type="project" value="TreeGrafter"/>
</dbReference>
<feature type="region of interest" description="Disordered" evidence="2">
    <location>
        <begin position="211"/>
        <end position="250"/>
    </location>
</feature>
<dbReference type="PANTHER" id="PTHR21538">
    <property type="entry name" value="ANILLIN/RHOTEKIN RTKN"/>
    <property type="match status" value="1"/>
</dbReference>
<dbReference type="SMART" id="SM00233">
    <property type="entry name" value="PH"/>
    <property type="match status" value="1"/>
</dbReference>
<reference evidence="5" key="1">
    <citation type="submission" date="2025-08" db="UniProtKB">
        <authorList>
            <consortium name="RefSeq"/>
        </authorList>
    </citation>
    <scope>IDENTIFICATION</scope>
</reference>
<dbReference type="InterPro" id="IPR012966">
    <property type="entry name" value="AHD"/>
</dbReference>
<accession>A0A6J2WEP5</accession>
<dbReference type="GeneID" id="115822502"/>
<evidence type="ECO:0000259" key="3">
    <source>
        <dbReference type="PROSITE" id="PS50003"/>
    </source>
</evidence>
<dbReference type="GO" id="GO:0000915">
    <property type="term" value="P:actomyosin contractile ring assembly"/>
    <property type="evidence" value="ECO:0007669"/>
    <property type="project" value="TreeGrafter"/>
</dbReference>
<feature type="compositionally biased region" description="Low complexity" evidence="2">
    <location>
        <begin position="140"/>
        <end position="155"/>
    </location>
</feature>
<evidence type="ECO:0000256" key="1">
    <source>
        <dbReference type="SAM" id="Coils"/>
    </source>
</evidence>
<feature type="compositionally biased region" description="Basic and acidic residues" evidence="2">
    <location>
        <begin position="1"/>
        <end position="16"/>
    </location>
</feature>